<dbReference type="Gene3D" id="3.80.10.10">
    <property type="entry name" value="Ribonuclease Inhibitor"/>
    <property type="match status" value="1"/>
</dbReference>
<sequence length="145" mass="15292">MPPPPPPPLPPPPGAPPSCSEADKATVKKVWAAMGGEVQKLTKGSDNVGNWNRVVVEDGRITRLKLVAWYGAELSGVIPKEIGDLDALTSLYLGKAVFGDGKNCLSGEIPKEIGNCTALTTLRLDENELSGVIPKEIGNCTKLTC</sequence>
<evidence type="ECO:0000256" key="1">
    <source>
        <dbReference type="ARBA" id="ARBA00004196"/>
    </source>
</evidence>
<dbReference type="PANTHER" id="PTHR48059:SF30">
    <property type="entry name" value="OS06G0587000 PROTEIN"/>
    <property type="match status" value="1"/>
</dbReference>
<organism evidence="3 4">
    <name type="scientific">Triparma laevis f. longispina</name>
    <dbReference type="NCBI Taxonomy" id="1714387"/>
    <lineage>
        <taxon>Eukaryota</taxon>
        <taxon>Sar</taxon>
        <taxon>Stramenopiles</taxon>
        <taxon>Ochrophyta</taxon>
        <taxon>Bolidophyceae</taxon>
        <taxon>Parmales</taxon>
        <taxon>Triparmaceae</taxon>
        <taxon>Triparma</taxon>
    </lineage>
</organism>
<comment type="caution">
    <text evidence="3">The sequence shown here is derived from an EMBL/GenBank/DDBJ whole genome shotgun (WGS) entry which is preliminary data.</text>
</comment>
<accession>A0A9W7AJ06</accession>
<comment type="subcellular location">
    <subcellularLocation>
        <location evidence="1">Cell envelope</location>
    </subcellularLocation>
</comment>
<dbReference type="AlphaFoldDB" id="A0A9W7AJ06"/>
<name>A0A9W7AJ06_9STRA</name>
<feature type="region of interest" description="Disordered" evidence="2">
    <location>
        <begin position="1"/>
        <end position="22"/>
    </location>
</feature>
<reference evidence="4" key="1">
    <citation type="journal article" date="2023" name="Commun. Biol.">
        <title>Genome analysis of Parmales, the sister group of diatoms, reveals the evolutionary specialization of diatoms from phago-mixotrophs to photoautotrophs.</title>
        <authorList>
            <person name="Ban H."/>
            <person name="Sato S."/>
            <person name="Yoshikawa S."/>
            <person name="Yamada K."/>
            <person name="Nakamura Y."/>
            <person name="Ichinomiya M."/>
            <person name="Sato N."/>
            <person name="Blanc-Mathieu R."/>
            <person name="Endo H."/>
            <person name="Kuwata A."/>
            <person name="Ogata H."/>
        </authorList>
    </citation>
    <scope>NUCLEOTIDE SEQUENCE [LARGE SCALE GENOMIC DNA]</scope>
    <source>
        <strain evidence="4">NIES 3700</strain>
    </source>
</reference>
<evidence type="ECO:0000313" key="4">
    <source>
        <dbReference type="Proteomes" id="UP001165122"/>
    </source>
</evidence>
<dbReference type="InterPro" id="IPR032675">
    <property type="entry name" value="LRR_dom_sf"/>
</dbReference>
<evidence type="ECO:0000256" key="2">
    <source>
        <dbReference type="SAM" id="MobiDB-lite"/>
    </source>
</evidence>
<keyword evidence="4" id="KW-1185">Reference proteome</keyword>
<dbReference type="PANTHER" id="PTHR48059">
    <property type="entry name" value="POLYGALACTURONASE INHIBITOR 1"/>
    <property type="match status" value="1"/>
</dbReference>
<dbReference type="InterPro" id="IPR001611">
    <property type="entry name" value="Leu-rich_rpt"/>
</dbReference>
<protein>
    <submittedName>
        <fullName evidence="3">Uncharacterized protein</fullName>
    </submittedName>
</protein>
<dbReference type="Pfam" id="PF00560">
    <property type="entry name" value="LRR_1"/>
    <property type="match status" value="1"/>
</dbReference>
<proteinExistence type="predicted"/>
<dbReference type="SUPFAM" id="SSF52058">
    <property type="entry name" value="L domain-like"/>
    <property type="match status" value="1"/>
</dbReference>
<dbReference type="EMBL" id="BRXW01000617">
    <property type="protein sequence ID" value="GMH70267.1"/>
    <property type="molecule type" value="Genomic_DNA"/>
</dbReference>
<dbReference type="Proteomes" id="UP001165122">
    <property type="component" value="Unassembled WGS sequence"/>
</dbReference>
<dbReference type="OrthoDB" id="205182at2759"/>
<gene>
    <name evidence="3" type="ORF">TrLO_g1621</name>
</gene>
<evidence type="ECO:0000313" key="3">
    <source>
        <dbReference type="EMBL" id="GMH70267.1"/>
    </source>
</evidence>
<dbReference type="InterPro" id="IPR051848">
    <property type="entry name" value="PGIP"/>
</dbReference>
<feature type="compositionally biased region" description="Pro residues" evidence="2">
    <location>
        <begin position="1"/>
        <end position="16"/>
    </location>
</feature>